<dbReference type="InterPro" id="IPR014017">
    <property type="entry name" value="DNA_helicase_UvrD-like_C"/>
</dbReference>
<dbReference type="PANTHER" id="PTHR11070:SF2">
    <property type="entry name" value="ATP-DEPENDENT DNA HELICASE SRS2"/>
    <property type="match status" value="1"/>
</dbReference>
<dbReference type="GO" id="GO:0000725">
    <property type="term" value="P:recombinational repair"/>
    <property type="evidence" value="ECO:0007669"/>
    <property type="project" value="TreeGrafter"/>
</dbReference>
<dbReference type="AlphaFoldDB" id="A0A450S7B9"/>
<reference evidence="19" key="1">
    <citation type="submission" date="2019-02" db="EMBL/GenBank/DDBJ databases">
        <authorList>
            <person name="Gruber-Vodicka R. H."/>
            <person name="Seah K. B. B."/>
        </authorList>
    </citation>
    <scope>NUCLEOTIDE SEQUENCE</scope>
    <source>
        <strain evidence="19">BECK_BZ15</strain>
    </source>
</reference>
<dbReference type="PROSITE" id="PS51217">
    <property type="entry name" value="UVRD_HELICASE_CTER"/>
    <property type="match status" value="1"/>
</dbReference>
<comment type="catalytic activity">
    <reaction evidence="11">
        <text>Couples ATP hydrolysis with the unwinding of duplex DNA by translocating in the 3'-5' direction.</text>
        <dbReference type="EC" id="5.6.2.4"/>
    </reaction>
</comment>
<evidence type="ECO:0000256" key="14">
    <source>
        <dbReference type="ARBA" id="ARBA00048988"/>
    </source>
</evidence>
<evidence type="ECO:0000256" key="10">
    <source>
        <dbReference type="ARBA" id="ARBA00023235"/>
    </source>
</evidence>
<protein>
    <recommendedName>
        <fullName evidence="12">DNA 3'-5' helicase</fullName>
        <ecNumber evidence="12">5.6.2.4</ecNumber>
    </recommendedName>
    <alternativeName>
        <fullName evidence="13">DNA 3'-5' helicase II</fullName>
    </alternativeName>
</protein>
<accession>A0A450S7B9</accession>
<evidence type="ECO:0000256" key="8">
    <source>
        <dbReference type="ARBA" id="ARBA00023125"/>
    </source>
</evidence>
<dbReference type="Pfam" id="PF13361">
    <property type="entry name" value="UvrD_C"/>
    <property type="match status" value="2"/>
</dbReference>
<dbReference type="InterPro" id="IPR011335">
    <property type="entry name" value="Restrct_endonuc-II-like"/>
</dbReference>
<evidence type="ECO:0000256" key="4">
    <source>
        <dbReference type="ARBA" id="ARBA00022801"/>
    </source>
</evidence>
<dbReference type="Gene3D" id="3.40.50.300">
    <property type="entry name" value="P-loop containing nucleotide triphosphate hydrolases"/>
    <property type="match status" value="4"/>
</dbReference>
<dbReference type="InterPro" id="IPR014016">
    <property type="entry name" value="UvrD-like_ATP-bd"/>
</dbReference>
<name>A0A450S7B9_9GAMM</name>
<evidence type="ECO:0000256" key="2">
    <source>
        <dbReference type="ARBA" id="ARBA00022741"/>
    </source>
</evidence>
<dbReference type="GO" id="GO:0005524">
    <property type="term" value="F:ATP binding"/>
    <property type="evidence" value="ECO:0007669"/>
    <property type="project" value="UniProtKB-UniRule"/>
</dbReference>
<evidence type="ECO:0000256" key="5">
    <source>
        <dbReference type="ARBA" id="ARBA00022806"/>
    </source>
</evidence>
<comment type="catalytic activity">
    <reaction evidence="14">
        <text>ATP + H2O = ADP + phosphate + H(+)</text>
        <dbReference type="Rhea" id="RHEA:13065"/>
        <dbReference type="ChEBI" id="CHEBI:15377"/>
        <dbReference type="ChEBI" id="CHEBI:15378"/>
        <dbReference type="ChEBI" id="CHEBI:30616"/>
        <dbReference type="ChEBI" id="CHEBI:43474"/>
        <dbReference type="ChEBI" id="CHEBI:456216"/>
        <dbReference type="EC" id="5.6.2.4"/>
    </reaction>
</comment>
<dbReference type="InterPro" id="IPR038726">
    <property type="entry name" value="PDDEXK_AddAB-type"/>
</dbReference>
<keyword evidence="6 19" id="KW-0269">Exonuclease</keyword>
<organism evidence="19">
    <name type="scientific">Candidatus Kentrum sp. FW</name>
    <dbReference type="NCBI Taxonomy" id="2126338"/>
    <lineage>
        <taxon>Bacteria</taxon>
        <taxon>Pseudomonadati</taxon>
        <taxon>Pseudomonadota</taxon>
        <taxon>Gammaproteobacteria</taxon>
        <taxon>Candidatus Kentrum</taxon>
    </lineage>
</organism>
<keyword evidence="4 15" id="KW-0378">Hydrolase</keyword>
<dbReference type="GO" id="GO:0003677">
    <property type="term" value="F:DNA binding"/>
    <property type="evidence" value="ECO:0007669"/>
    <property type="project" value="UniProtKB-KW"/>
</dbReference>
<feature type="domain" description="UvrD-like helicase ATP-binding" evidence="17">
    <location>
        <begin position="2"/>
        <end position="496"/>
    </location>
</feature>
<dbReference type="InterPro" id="IPR027417">
    <property type="entry name" value="P-loop_NTPase"/>
</dbReference>
<dbReference type="Gene3D" id="3.90.320.10">
    <property type="match status" value="1"/>
</dbReference>
<dbReference type="EMBL" id="CAADEW010000017">
    <property type="protein sequence ID" value="VFJ47777.1"/>
    <property type="molecule type" value="Genomic_DNA"/>
</dbReference>
<evidence type="ECO:0000256" key="3">
    <source>
        <dbReference type="ARBA" id="ARBA00022763"/>
    </source>
</evidence>
<dbReference type="PANTHER" id="PTHR11070">
    <property type="entry name" value="UVRD / RECB / PCRA DNA HELICASE FAMILY MEMBER"/>
    <property type="match status" value="1"/>
</dbReference>
<dbReference type="GO" id="GO:0033202">
    <property type="term" value="C:DNA helicase complex"/>
    <property type="evidence" value="ECO:0007669"/>
    <property type="project" value="TreeGrafter"/>
</dbReference>
<dbReference type="PROSITE" id="PS51198">
    <property type="entry name" value="UVRD_HELICASE_ATP_BIND"/>
    <property type="match status" value="1"/>
</dbReference>
<dbReference type="GO" id="GO:0043138">
    <property type="term" value="F:3'-5' DNA helicase activity"/>
    <property type="evidence" value="ECO:0007669"/>
    <property type="project" value="UniProtKB-EC"/>
</dbReference>
<feature type="region of interest" description="Disordered" evidence="16">
    <location>
        <begin position="528"/>
        <end position="547"/>
    </location>
</feature>
<evidence type="ECO:0000256" key="11">
    <source>
        <dbReference type="ARBA" id="ARBA00034617"/>
    </source>
</evidence>
<evidence type="ECO:0000259" key="17">
    <source>
        <dbReference type="PROSITE" id="PS51198"/>
    </source>
</evidence>
<dbReference type="SUPFAM" id="SSF52540">
    <property type="entry name" value="P-loop containing nucleoside triphosphate hydrolases"/>
    <property type="match status" value="1"/>
</dbReference>
<evidence type="ECO:0000256" key="1">
    <source>
        <dbReference type="ARBA" id="ARBA00022722"/>
    </source>
</evidence>
<evidence type="ECO:0000256" key="16">
    <source>
        <dbReference type="SAM" id="MobiDB-lite"/>
    </source>
</evidence>
<dbReference type="Pfam" id="PF12705">
    <property type="entry name" value="PDDEXK_1"/>
    <property type="match status" value="1"/>
</dbReference>
<evidence type="ECO:0000256" key="7">
    <source>
        <dbReference type="ARBA" id="ARBA00022840"/>
    </source>
</evidence>
<evidence type="ECO:0000256" key="6">
    <source>
        <dbReference type="ARBA" id="ARBA00022839"/>
    </source>
</evidence>
<feature type="domain" description="UvrD-like helicase C-terminal" evidence="18">
    <location>
        <begin position="508"/>
        <end position="788"/>
    </location>
</feature>
<feature type="binding site" evidence="15">
    <location>
        <begin position="23"/>
        <end position="30"/>
    </location>
    <ligand>
        <name>ATP</name>
        <dbReference type="ChEBI" id="CHEBI:30616"/>
    </ligand>
</feature>
<proteinExistence type="predicted"/>
<evidence type="ECO:0000256" key="15">
    <source>
        <dbReference type="PROSITE-ProRule" id="PRU00560"/>
    </source>
</evidence>
<dbReference type="EC" id="5.6.2.4" evidence="12"/>
<keyword evidence="1" id="KW-0540">Nuclease</keyword>
<evidence type="ECO:0000256" key="12">
    <source>
        <dbReference type="ARBA" id="ARBA00034808"/>
    </source>
</evidence>
<gene>
    <name evidence="19" type="ORF">BECKFW1821A_GA0114235_101733</name>
</gene>
<evidence type="ECO:0000313" key="19">
    <source>
        <dbReference type="EMBL" id="VFJ47777.1"/>
    </source>
</evidence>
<keyword evidence="5 15" id="KW-0347">Helicase</keyword>
<dbReference type="Pfam" id="PF00580">
    <property type="entry name" value="UvrD-helicase"/>
    <property type="match status" value="1"/>
</dbReference>
<keyword evidence="8" id="KW-0238">DNA-binding</keyword>
<dbReference type="InterPro" id="IPR011604">
    <property type="entry name" value="PDDEXK-like_dom_sf"/>
</dbReference>
<sequence length="1149" mass="127890">MLPADQSIRDRALDPTCSFIVQAPAGSGKTGLIIQRYLTLLALVENPEEVIAVTFTRKAVGEMQERILMALDNARGAPPTSPFERRTWDLAKKVLDRDSQQGWNLHAYPARLRILTIDALCASIIRQAPWRSGFGAEPNTLEDAEPLYRQAAHDLLEKLETNQGPEADALACVLQSLDNDLTRFEATLIRMLARRDQWLRHLAKGTDSASRRQQMTRALTSIIEEALMALRASIPPALSEEIMAIVSYAGANLARLDPSSPIAVLAELRSLPGNSVEDAVLWQGIAALLLTRTGEWRARYTQKEGFPPTKDLPVHEKESVRALKKRAEELKDNLSDAHAVRARLHGVRELPTPAYDDGQWAVLDALMTVLGLATETLGTVFAERGTVDFIEVSQGALAALAKDSTGDPASPLDHRISHLLVDEFQDTSHAQVLLLTRLTADWRTGDGRTLLLVGDPMQSIYRFREADVGLYLHARKHGIGNVPLEALTLSVNFRAREQLVEWINQTFPRVFSGADDADTGTVRFTPSVAHKKASPHSGVGIHANRKDQKEQEADQVVALIRAAKREHPTESVAVLVRTRTHLSAIIPRLQAARIPYRGVEIAPLVHKPMIQDLLALTRALFHPGDRIAWLSVLRAPWCGLTLADLHALVGNHRGVCILERLRAWYNAPIPNAEGSGSGNPDSGGQPSPDGRLRAERVFRVLDAALRERARKSLRTMVEGVWIALGGAACINTIDLPDARAFFGLLEKLEAEAGVPDGHQVTEAVSRLYATPNLTDWHVEIMTIHKAKGLEFDTVILPGLARMVRPSEKPLLAWVARPTTPDDFDLVLAPMTTPGDPIDPIYRYLYLLDIAKADHEAARLLYVAITRARRRVHLLGGLQRSEKNREISAPDRRSLLAHLWPAVSSQFTASLVDNDPNRIHDSPPRPDPGTVREPMFLERLSANWRPPRLPASLKWSMDYPRAPVATPEAIEFSWAGNTARSVGILIHRILRHLAENRTRKWPNTQGEQVLWRAALRGLGVSGDELESALDKVIRAITRVTRDPRWHWILDASHLSPRNEYRLTGIVHGQLVNGIIDRTFIDIHGTRWIIDYKTGTHAGGGLAEFLDREQTRYRDQLTRYADLLKGMESRPIRAGLYFPLITGGWRAWEID</sequence>
<keyword evidence="9" id="KW-0234">DNA repair</keyword>
<keyword evidence="10" id="KW-0413">Isomerase</keyword>
<keyword evidence="7 15" id="KW-0067">ATP-binding</keyword>
<evidence type="ECO:0000256" key="9">
    <source>
        <dbReference type="ARBA" id="ARBA00023204"/>
    </source>
</evidence>
<dbReference type="InterPro" id="IPR000212">
    <property type="entry name" value="DNA_helicase_UvrD/REP"/>
</dbReference>
<dbReference type="GO" id="GO:0004527">
    <property type="term" value="F:exonuclease activity"/>
    <property type="evidence" value="ECO:0007669"/>
    <property type="project" value="UniProtKB-KW"/>
</dbReference>
<dbReference type="SUPFAM" id="SSF52980">
    <property type="entry name" value="Restriction endonuclease-like"/>
    <property type="match status" value="1"/>
</dbReference>
<keyword evidence="2 15" id="KW-0547">Nucleotide-binding</keyword>
<keyword evidence="3" id="KW-0227">DNA damage</keyword>
<dbReference type="GO" id="GO:0005829">
    <property type="term" value="C:cytosol"/>
    <property type="evidence" value="ECO:0007669"/>
    <property type="project" value="TreeGrafter"/>
</dbReference>
<evidence type="ECO:0000256" key="13">
    <source>
        <dbReference type="ARBA" id="ARBA00034923"/>
    </source>
</evidence>
<evidence type="ECO:0000259" key="18">
    <source>
        <dbReference type="PROSITE" id="PS51217"/>
    </source>
</evidence>